<comment type="similarity">
    <text evidence="2">Belongs to the bacterial solute-binding protein 5 family.</text>
</comment>
<feature type="domain" description="Solute-binding protein family 5" evidence="6">
    <location>
        <begin position="107"/>
        <end position="446"/>
    </location>
</feature>
<dbReference type="SUPFAM" id="SSF53850">
    <property type="entry name" value="Periplasmic binding protein-like II"/>
    <property type="match status" value="1"/>
</dbReference>
<evidence type="ECO:0000256" key="5">
    <source>
        <dbReference type="SAM" id="SignalP"/>
    </source>
</evidence>
<evidence type="ECO:0000256" key="2">
    <source>
        <dbReference type="ARBA" id="ARBA00005695"/>
    </source>
</evidence>
<feature type="chain" id="PRO_5046653911" evidence="5">
    <location>
        <begin position="44"/>
        <end position="537"/>
    </location>
</feature>
<organism evidence="7 8">
    <name type="scientific">Nocardia caishijiensis</name>
    <dbReference type="NCBI Taxonomy" id="184756"/>
    <lineage>
        <taxon>Bacteria</taxon>
        <taxon>Bacillati</taxon>
        <taxon>Actinomycetota</taxon>
        <taxon>Actinomycetes</taxon>
        <taxon>Mycobacteriales</taxon>
        <taxon>Nocardiaceae</taxon>
        <taxon>Nocardia</taxon>
    </lineage>
</organism>
<evidence type="ECO:0000313" key="7">
    <source>
        <dbReference type="EMBL" id="KAF0846383.1"/>
    </source>
</evidence>
<name>A0ABQ6YKR9_9NOCA</name>
<dbReference type="InterPro" id="IPR000914">
    <property type="entry name" value="SBP_5_dom"/>
</dbReference>
<dbReference type="CDD" id="cd00995">
    <property type="entry name" value="PBP2_NikA_DppA_OppA_like"/>
    <property type="match status" value="1"/>
</dbReference>
<dbReference type="InterPro" id="IPR006311">
    <property type="entry name" value="TAT_signal"/>
</dbReference>
<dbReference type="EMBL" id="VMSD01000005">
    <property type="protein sequence ID" value="KAF0846383.1"/>
    <property type="molecule type" value="Genomic_DNA"/>
</dbReference>
<dbReference type="PANTHER" id="PTHR30290">
    <property type="entry name" value="PERIPLASMIC BINDING COMPONENT OF ABC TRANSPORTER"/>
    <property type="match status" value="1"/>
</dbReference>
<evidence type="ECO:0000256" key="1">
    <source>
        <dbReference type="ARBA" id="ARBA00004193"/>
    </source>
</evidence>
<dbReference type="PROSITE" id="PS01040">
    <property type="entry name" value="SBP_BACTERIAL_5"/>
    <property type="match status" value="1"/>
</dbReference>
<sequence>MARIVSVAAVSTNNAPRGGIHRRNFLRTSGIAAAAIFGGAALAACTSAVSEQKAGGDGATPVRGGTLKVGIREDLVPANLLTNTAATPVLVGLVYESLIRYPNDSLEPQPLLAKSWQLADDGRSVSIDLRDDVKFHSGRPFTAKDVEFSLRTYADPKWSAQLRSTAAAITEFDIVSPTRIVLRFAHHLSNIFDLLDTVPILDSETADKLGTGETYIGTGPFTFVQRIPNSQLIFAKNPGYWIPERPYLDRVEVSIVPDPQALLNALKTGQIAAARDLAFRDAETLAGKGGFTVHDLEGAELQTYVGVNVTEPALADVRVRQAIAYALDRERIISEVFRGAGYPLNVPWPKSSPAFDESRNTKYTRDVEKARQLLTQTGKPPKLPLTFGPGYQEVAQIVQANLAEVGIEVELDPIDAAAFVKQLTGQQFRGLWVTDHSWAQFVPSTLTVSAYPFNARRNASRYESPAYTAAADAAWQLPRGTGPEAVNAYKAVTDQLLDGLFLIEVGVRYQQYSTANTVHGFAWTKRREPVFTETFLS</sequence>
<keyword evidence="3" id="KW-0813">Transport</keyword>
<dbReference type="PROSITE" id="PS51318">
    <property type="entry name" value="TAT"/>
    <property type="match status" value="1"/>
</dbReference>
<dbReference type="Pfam" id="PF00496">
    <property type="entry name" value="SBP_bac_5"/>
    <property type="match status" value="1"/>
</dbReference>
<evidence type="ECO:0000313" key="8">
    <source>
        <dbReference type="Proteomes" id="UP000798951"/>
    </source>
</evidence>
<dbReference type="PANTHER" id="PTHR30290:SF9">
    <property type="entry name" value="OLIGOPEPTIDE-BINDING PROTEIN APPA"/>
    <property type="match status" value="1"/>
</dbReference>
<feature type="signal peptide" evidence="5">
    <location>
        <begin position="1"/>
        <end position="43"/>
    </location>
</feature>
<dbReference type="InterPro" id="IPR023765">
    <property type="entry name" value="SBP_5_CS"/>
</dbReference>
<evidence type="ECO:0000259" key="6">
    <source>
        <dbReference type="Pfam" id="PF00496"/>
    </source>
</evidence>
<keyword evidence="4 5" id="KW-0732">Signal</keyword>
<evidence type="ECO:0000256" key="3">
    <source>
        <dbReference type="ARBA" id="ARBA00022448"/>
    </source>
</evidence>
<keyword evidence="8" id="KW-1185">Reference proteome</keyword>
<dbReference type="Gene3D" id="3.40.190.10">
    <property type="entry name" value="Periplasmic binding protein-like II"/>
    <property type="match status" value="1"/>
</dbReference>
<dbReference type="Proteomes" id="UP000798951">
    <property type="component" value="Unassembled WGS sequence"/>
</dbReference>
<reference evidence="7 8" key="1">
    <citation type="submission" date="2019-07" db="EMBL/GenBank/DDBJ databases">
        <title>Genomic Encyclopedia of Type Strains, Phase IV (KMG-IV): sequencing the most valuable type-strain genomes for metagenomic binning, comparative biology and taxonomic classification.</title>
        <authorList>
            <person name="Goeker M."/>
        </authorList>
    </citation>
    <scope>NUCLEOTIDE SEQUENCE [LARGE SCALE GENOMIC DNA]</scope>
    <source>
        <strain evidence="7 8">DSM 44831</strain>
    </source>
</reference>
<accession>A0ABQ6YKR9</accession>
<comment type="caution">
    <text evidence="7">The sequence shown here is derived from an EMBL/GenBank/DDBJ whole genome shotgun (WGS) entry which is preliminary data.</text>
</comment>
<dbReference type="PIRSF" id="PIRSF002741">
    <property type="entry name" value="MppA"/>
    <property type="match status" value="1"/>
</dbReference>
<dbReference type="InterPro" id="IPR030678">
    <property type="entry name" value="Peptide/Ni-bd"/>
</dbReference>
<comment type="subcellular location">
    <subcellularLocation>
        <location evidence="1">Cell membrane</location>
        <topology evidence="1">Lipid-anchor</topology>
    </subcellularLocation>
</comment>
<proteinExistence type="inferred from homology"/>
<evidence type="ECO:0000256" key="4">
    <source>
        <dbReference type="ARBA" id="ARBA00022729"/>
    </source>
</evidence>
<dbReference type="Gene3D" id="3.10.105.10">
    <property type="entry name" value="Dipeptide-binding Protein, Domain 3"/>
    <property type="match status" value="1"/>
</dbReference>
<protein>
    <submittedName>
        <fullName evidence="7">Peptide/nickel transport system substrate-binding protein</fullName>
    </submittedName>
</protein>
<dbReference type="InterPro" id="IPR039424">
    <property type="entry name" value="SBP_5"/>
</dbReference>
<gene>
    <name evidence="7" type="ORF">FNL39_105294</name>
</gene>